<dbReference type="InterPro" id="IPR008269">
    <property type="entry name" value="Lon_proteolytic"/>
</dbReference>
<evidence type="ECO:0000259" key="4">
    <source>
        <dbReference type="PROSITE" id="PS51786"/>
    </source>
</evidence>
<dbReference type="SUPFAM" id="SSF54211">
    <property type="entry name" value="Ribosomal protein S5 domain 2-like"/>
    <property type="match status" value="1"/>
</dbReference>
<dbReference type="PROSITE" id="PS01046">
    <property type="entry name" value="LON_SER"/>
    <property type="match status" value="1"/>
</dbReference>
<dbReference type="Proteomes" id="UP001178507">
    <property type="component" value="Unassembled WGS sequence"/>
</dbReference>
<dbReference type="InterPro" id="IPR014721">
    <property type="entry name" value="Ribsml_uS5_D2-typ_fold_subgr"/>
</dbReference>
<dbReference type="Pfam" id="PF05362">
    <property type="entry name" value="Lon_C"/>
    <property type="match status" value="1"/>
</dbReference>
<gene>
    <name evidence="5" type="ORF">EVOR1521_LOCUS8324</name>
</gene>
<dbReference type="PRINTS" id="PR00830">
    <property type="entry name" value="ENDOLAPTASE"/>
</dbReference>
<feature type="active site" evidence="3">
    <location>
        <position position="153"/>
    </location>
</feature>
<keyword evidence="6" id="KW-1185">Reference proteome</keyword>
<keyword evidence="1 3" id="KW-0378">Hydrolase</keyword>
<keyword evidence="3" id="KW-0645">Protease</keyword>
<feature type="active site" evidence="3">
    <location>
        <position position="110"/>
    </location>
</feature>
<dbReference type="PANTHER" id="PTHR43718">
    <property type="entry name" value="LON PROTEASE"/>
    <property type="match status" value="1"/>
</dbReference>
<organism evidence="5 6">
    <name type="scientific">Effrenium voratum</name>
    <dbReference type="NCBI Taxonomy" id="2562239"/>
    <lineage>
        <taxon>Eukaryota</taxon>
        <taxon>Sar</taxon>
        <taxon>Alveolata</taxon>
        <taxon>Dinophyceae</taxon>
        <taxon>Suessiales</taxon>
        <taxon>Symbiodiniaceae</taxon>
        <taxon>Effrenium</taxon>
    </lineage>
</organism>
<dbReference type="GO" id="GO:0004176">
    <property type="term" value="F:ATP-dependent peptidase activity"/>
    <property type="evidence" value="ECO:0007669"/>
    <property type="project" value="UniProtKB-UniRule"/>
</dbReference>
<dbReference type="InterPro" id="IPR020568">
    <property type="entry name" value="Ribosomal_Su5_D2-typ_SF"/>
</dbReference>
<dbReference type="GO" id="GO:0004252">
    <property type="term" value="F:serine-type endopeptidase activity"/>
    <property type="evidence" value="ECO:0007669"/>
    <property type="project" value="UniProtKB-UniRule"/>
</dbReference>
<accession>A0AA36I428</accession>
<dbReference type="Gene3D" id="3.30.230.10">
    <property type="match status" value="1"/>
</dbReference>
<evidence type="ECO:0000256" key="1">
    <source>
        <dbReference type="ARBA" id="ARBA00022801"/>
    </source>
</evidence>
<dbReference type="InterPro" id="IPR027065">
    <property type="entry name" value="Lon_Prtase"/>
</dbReference>
<proteinExistence type="inferred from homology"/>
<dbReference type="InterPro" id="IPR008268">
    <property type="entry name" value="Peptidase_S16_AS"/>
</dbReference>
<dbReference type="GO" id="GO:0006515">
    <property type="term" value="P:protein quality control for misfolded or incompletely synthesized proteins"/>
    <property type="evidence" value="ECO:0007669"/>
    <property type="project" value="TreeGrafter"/>
</dbReference>
<dbReference type="PROSITE" id="PS51786">
    <property type="entry name" value="LON_PROTEOLYTIC"/>
    <property type="match status" value="1"/>
</dbReference>
<reference evidence="5" key="1">
    <citation type="submission" date="2023-08" db="EMBL/GenBank/DDBJ databases">
        <authorList>
            <person name="Chen Y."/>
            <person name="Shah S."/>
            <person name="Dougan E. K."/>
            <person name="Thang M."/>
            <person name="Chan C."/>
        </authorList>
    </citation>
    <scope>NUCLEOTIDE SEQUENCE</scope>
</reference>
<name>A0AA36I428_9DINO</name>
<dbReference type="GO" id="GO:0005524">
    <property type="term" value="F:ATP binding"/>
    <property type="evidence" value="ECO:0007669"/>
    <property type="project" value="InterPro"/>
</dbReference>
<keyword evidence="2 3" id="KW-0720">Serine protease</keyword>
<feature type="domain" description="Lon proteolytic" evidence="4">
    <location>
        <begin position="1"/>
        <end position="204"/>
    </location>
</feature>
<sequence>MGLAWTNMGGATLYIEARGRLPLEGSIGNDITQVIIQGIDEEKPPEKSDAEPGEMQVTGQLGAVMSESSSISLTYARMFIRELNPEKSFLDKAQIHLNVPEGATPKDGPSAGVTMATALLSLALDVPVRSDVAMTGELSLMGKVLKVGGIQEKVIAARRENVSTLLLPRQNEAEFVEIKEYLRAGITAHFVDHFDDVYRYAFEGKEVPPLPFEPRGLSATTIVTPSDVRPPPFTEASAVVARL</sequence>
<evidence type="ECO:0000313" key="5">
    <source>
        <dbReference type="EMBL" id="CAJ1380362.1"/>
    </source>
</evidence>
<evidence type="ECO:0000313" key="6">
    <source>
        <dbReference type="Proteomes" id="UP001178507"/>
    </source>
</evidence>
<protein>
    <recommendedName>
        <fullName evidence="4">Lon proteolytic domain-containing protein</fullName>
    </recommendedName>
</protein>
<comment type="caution">
    <text evidence="5">The sequence shown here is derived from an EMBL/GenBank/DDBJ whole genome shotgun (WGS) entry which is preliminary data.</text>
</comment>
<evidence type="ECO:0000256" key="3">
    <source>
        <dbReference type="PROSITE-ProRule" id="PRU01122"/>
    </source>
</evidence>
<comment type="similarity">
    <text evidence="3">Belongs to the peptidase S16 family.</text>
</comment>
<dbReference type="AlphaFoldDB" id="A0AA36I428"/>
<dbReference type="PANTHER" id="PTHR43718:SF2">
    <property type="entry name" value="LON PROTEASE HOMOLOG, MITOCHONDRIAL"/>
    <property type="match status" value="1"/>
</dbReference>
<evidence type="ECO:0000256" key="2">
    <source>
        <dbReference type="ARBA" id="ARBA00022825"/>
    </source>
</evidence>
<dbReference type="EMBL" id="CAUJNA010000705">
    <property type="protein sequence ID" value="CAJ1380362.1"/>
    <property type="molecule type" value="Genomic_DNA"/>
</dbReference>